<reference evidence="12 13" key="1">
    <citation type="journal article" date="2017" name="ISME J.">
        <title>Genome of 'Ca. Desulfovibrio trichonymphae', an H2-oxidizing bacterium in a tripartite symbiotic system within a protist cell in the termite gut.</title>
        <authorList>
            <person name="Kuwahara H."/>
            <person name="Yuki M."/>
            <person name="Izawa K."/>
            <person name="Ohkuma M."/>
            <person name="Hongoh Y."/>
        </authorList>
    </citation>
    <scope>NUCLEOTIDE SEQUENCE [LARGE SCALE GENOMIC DNA]</scope>
    <source>
        <strain evidence="12 13">Rs-N31</strain>
    </source>
</reference>
<evidence type="ECO:0000256" key="2">
    <source>
        <dbReference type="ARBA" id="ARBA00010183"/>
    </source>
</evidence>
<dbReference type="EC" id="3.1.26.3" evidence="9"/>
<comment type="subunit">
    <text evidence="9">Homodimer.</text>
</comment>
<dbReference type="Gene3D" id="1.10.1520.10">
    <property type="entry name" value="Ribonuclease III domain"/>
    <property type="match status" value="1"/>
</dbReference>
<keyword evidence="6 9" id="KW-0255">Endonuclease</keyword>
<dbReference type="AlphaFoldDB" id="A0A1J1DSK9"/>
<evidence type="ECO:0000256" key="3">
    <source>
        <dbReference type="ARBA" id="ARBA00022552"/>
    </source>
</evidence>
<dbReference type="GO" id="GO:0019843">
    <property type="term" value="F:rRNA binding"/>
    <property type="evidence" value="ECO:0007669"/>
    <property type="project" value="UniProtKB-KW"/>
</dbReference>
<evidence type="ECO:0000256" key="5">
    <source>
        <dbReference type="ARBA" id="ARBA00022722"/>
    </source>
</evidence>
<keyword evidence="9" id="KW-0819">tRNA processing</keyword>
<comment type="cofactor">
    <cofactor evidence="9">
        <name>Mg(2+)</name>
        <dbReference type="ChEBI" id="CHEBI:18420"/>
    </cofactor>
</comment>
<dbReference type="PANTHER" id="PTHR11207:SF0">
    <property type="entry name" value="RIBONUCLEASE 3"/>
    <property type="match status" value="1"/>
</dbReference>
<dbReference type="Gene3D" id="3.30.160.20">
    <property type="match status" value="1"/>
</dbReference>
<dbReference type="CDD" id="cd10845">
    <property type="entry name" value="DSRM_RNAse_III_family"/>
    <property type="match status" value="1"/>
</dbReference>
<dbReference type="InterPro" id="IPR000999">
    <property type="entry name" value="RNase_III_dom"/>
</dbReference>
<evidence type="ECO:0000313" key="12">
    <source>
        <dbReference type="EMBL" id="BAV91629.1"/>
    </source>
</evidence>
<dbReference type="Pfam" id="PF00035">
    <property type="entry name" value="dsrm"/>
    <property type="match status" value="1"/>
</dbReference>
<dbReference type="Proteomes" id="UP000242645">
    <property type="component" value="Chromosome"/>
</dbReference>
<feature type="domain" description="RNase III" evidence="11">
    <location>
        <begin position="16"/>
        <end position="144"/>
    </location>
</feature>
<keyword evidence="9" id="KW-0963">Cytoplasm</keyword>
<keyword evidence="4 9" id="KW-0507">mRNA processing</keyword>
<comment type="catalytic activity">
    <reaction evidence="1 9">
        <text>Endonucleolytic cleavage to 5'-phosphomonoester.</text>
        <dbReference type="EC" id="3.1.26.3"/>
    </reaction>
</comment>
<comment type="similarity">
    <text evidence="2">Belongs to the ribonuclease III family.</text>
</comment>
<dbReference type="GO" id="GO:0006364">
    <property type="term" value="P:rRNA processing"/>
    <property type="evidence" value="ECO:0007669"/>
    <property type="project" value="UniProtKB-UniRule"/>
</dbReference>
<dbReference type="GO" id="GO:0004525">
    <property type="term" value="F:ribonuclease III activity"/>
    <property type="evidence" value="ECO:0007669"/>
    <property type="project" value="UniProtKB-UniRule"/>
</dbReference>
<dbReference type="KEGG" id="dtr:RSDT_0117"/>
<feature type="active site" evidence="9">
    <location>
        <position position="133"/>
    </location>
</feature>
<accession>A0A1J1DSK9</accession>
<evidence type="ECO:0000256" key="7">
    <source>
        <dbReference type="ARBA" id="ARBA00022801"/>
    </source>
</evidence>
<keyword evidence="9" id="KW-0479">Metal-binding</keyword>
<evidence type="ECO:0000313" key="13">
    <source>
        <dbReference type="Proteomes" id="UP000242645"/>
    </source>
</evidence>
<keyword evidence="9" id="KW-0699">rRNA-binding</keyword>
<protein>
    <recommendedName>
        <fullName evidence="9">Ribonuclease 3</fullName>
        <ecNumber evidence="9">3.1.26.3</ecNumber>
    </recommendedName>
    <alternativeName>
        <fullName evidence="9">Ribonuclease III</fullName>
        <shortName evidence="9">RNase III</shortName>
    </alternativeName>
</protein>
<evidence type="ECO:0000256" key="8">
    <source>
        <dbReference type="ARBA" id="ARBA00022884"/>
    </source>
</evidence>
<organism evidence="12 13">
    <name type="scientific">Candidatus Desulfovibrio trichonymphae</name>
    <dbReference type="NCBI Taxonomy" id="1725232"/>
    <lineage>
        <taxon>Bacteria</taxon>
        <taxon>Pseudomonadati</taxon>
        <taxon>Thermodesulfobacteriota</taxon>
        <taxon>Desulfovibrionia</taxon>
        <taxon>Desulfovibrionales</taxon>
        <taxon>Desulfovibrionaceae</taxon>
        <taxon>Desulfovibrio</taxon>
    </lineage>
</organism>
<dbReference type="SUPFAM" id="SSF54768">
    <property type="entry name" value="dsRNA-binding domain-like"/>
    <property type="match status" value="1"/>
</dbReference>
<dbReference type="NCBIfam" id="TIGR02191">
    <property type="entry name" value="RNaseIII"/>
    <property type="match status" value="1"/>
</dbReference>
<dbReference type="CDD" id="cd00593">
    <property type="entry name" value="RIBOc"/>
    <property type="match status" value="1"/>
</dbReference>
<evidence type="ECO:0000256" key="4">
    <source>
        <dbReference type="ARBA" id="ARBA00022664"/>
    </source>
</evidence>
<keyword evidence="7 9" id="KW-0378">Hydrolase</keyword>
<dbReference type="Pfam" id="PF14622">
    <property type="entry name" value="Ribonucleas_3_3"/>
    <property type="match status" value="1"/>
</dbReference>
<dbReference type="OrthoDB" id="9805026at2"/>
<dbReference type="SMART" id="SM00535">
    <property type="entry name" value="RIBOc"/>
    <property type="match status" value="1"/>
</dbReference>
<keyword evidence="9" id="KW-0460">Magnesium</keyword>
<sequence length="261" mass="27948">MPHHDATQNAVPDDVRAALEQRLTHVFSRPALLALALTHSSFANESGGGQEHNERLEFLGDAVLELCVSTELFRRFPAAREGELTAMRSKLISAAALAARARALGLDTLVMLGRGEENQGGRNRDSVLSDVLEAVVAAVYEDGGFAAACAAVGRIFAQCWPRAGEGARTAPDYKTRLQEITLRLCKDRPIYARRAAYGPEHAKIFEVALRLPDGRKFLGSGTSCKRAEQDAACNALAALENANANVAVTPASHSRAVGTDK</sequence>
<gene>
    <name evidence="9 12" type="primary">rnc</name>
    <name evidence="12" type="ORF">RSDT_0117</name>
</gene>
<keyword evidence="3 9" id="KW-0698">rRNA processing</keyword>
<dbReference type="SMART" id="SM00358">
    <property type="entry name" value="DSRM"/>
    <property type="match status" value="1"/>
</dbReference>
<keyword evidence="13" id="KW-1185">Reference proteome</keyword>
<proteinExistence type="inferred from homology"/>
<comment type="function">
    <text evidence="9">Digests double-stranded RNA. Involved in the processing of primary rRNA transcript to yield the immediate precursors to the large and small rRNAs (23S and 16S). Processes some mRNAs, and tRNAs when they are encoded in the rRNA operon. Processes pre-crRNA and tracrRNA of type II CRISPR loci if present in the organism.</text>
</comment>
<evidence type="ECO:0000256" key="9">
    <source>
        <dbReference type="HAMAP-Rule" id="MF_00104"/>
    </source>
</evidence>
<comment type="subcellular location">
    <subcellularLocation>
        <location evidence="9">Cytoplasm</location>
    </subcellularLocation>
</comment>
<dbReference type="InterPro" id="IPR036389">
    <property type="entry name" value="RNase_III_sf"/>
</dbReference>
<dbReference type="PANTHER" id="PTHR11207">
    <property type="entry name" value="RIBONUCLEASE III"/>
    <property type="match status" value="1"/>
</dbReference>
<dbReference type="InterPro" id="IPR011907">
    <property type="entry name" value="RNase_III"/>
</dbReference>
<dbReference type="PROSITE" id="PS50137">
    <property type="entry name" value="DS_RBD"/>
    <property type="match status" value="1"/>
</dbReference>
<dbReference type="PROSITE" id="PS50142">
    <property type="entry name" value="RNASE_3_2"/>
    <property type="match status" value="1"/>
</dbReference>
<feature type="binding site" evidence="9">
    <location>
        <position position="130"/>
    </location>
    <ligand>
        <name>Mg(2+)</name>
        <dbReference type="ChEBI" id="CHEBI:18420"/>
    </ligand>
</feature>
<dbReference type="GO" id="GO:0008033">
    <property type="term" value="P:tRNA processing"/>
    <property type="evidence" value="ECO:0007669"/>
    <property type="project" value="UniProtKB-KW"/>
</dbReference>
<feature type="binding site" evidence="9">
    <location>
        <position position="57"/>
    </location>
    <ligand>
        <name>Mg(2+)</name>
        <dbReference type="ChEBI" id="CHEBI:18420"/>
    </ligand>
</feature>
<dbReference type="GO" id="GO:0005737">
    <property type="term" value="C:cytoplasm"/>
    <property type="evidence" value="ECO:0007669"/>
    <property type="project" value="UniProtKB-SubCell"/>
</dbReference>
<evidence type="ECO:0000259" key="10">
    <source>
        <dbReference type="PROSITE" id="PS50137"/>
    </source>
</evidence>
<evidence type="ECO:0000256" key="6">
    <source>
        <dbReference type="ARBA" id="ARBA00022759"/>
    </source>
</evidence>
<keyword evidence="8 9" id="KW-0694">RNA-binding</keyword>
<dbReference type="GO" id="GO:0006397">
    <property type="term" value="P:mRNA processing"/>
    <property type="evidence" value="ECO:0007669"/>
    <property type="project" value="UniProtKB-UniRule"/>
</dbReference>
<feature type="domain" description="DRBM" evidence="10">
    <location>
        <begin position="172"/>
        <end position="241"/>
    </location>
</feature>
<evidence type="ECO:0000259" key="11">
    <source>
        <dbReference type="PROSITE" id="PS50142"/>
    </source>
</evidence>
<dbReference type="PROSITE" id="PS00517">
    <property type="entry name" value="RNASE_3_1"/>
    <property type="match status" value="1"/>
</dbReference>
<dbReference type="GO" id="GO:0010468">
    <property type="term" value="P:regulation of gene expression"/>
    <property type="evidence" value="ECO:0007669"/>
    <property type="project" value="TreeGrafter"/>
</dbReference>
<feature type="active site" evidence="9">
    <location>
        <position position="61"/>
    </location>
</feature>
<dbReference type="EMBL" id="AP017368">
    <property type="protein sequence ID" value="BAV91629.1"/>
    <property type="molecule type" value="Genomic_DNA"/>
</dbReference>
<dbReference type="HAMAP" id="MF_00104">
    <property type="entry name" value="RNase_III"/>
    <property type="match status" value="1"/>
</dbReference>
<evidence type="ECO:0000256" key="1">
    <source>
        <dbReference type="ARBA" id="ARBA00000109"/>
    </source>
</evidence>
<dbReference type="FunFam" id="1.10.1520.10:FF:000001">
    <property type="entry name" value="Ribonuclease 3"/>
    <property type="match status" value="1"/>
</dbReference>
<dbReference type="GO" id="GO:0046872">
    <property type="term" value="F:metal ion binding"/>
    <property type="evidence" value="ECO:0007669"/>
    <property type="project" value="UniProtKB-KW"/>
</dbReference>
<feature type="binding site" evidence="9">
    <location>
        <position position="133"/>
    </location>
    <ligand>
        <name>Mg(2+)</name>
        <dbReference type="ChEBI" id="CHEBI:18420"/>
    </ligand>
</feature>
<dbReference type="SUPFAM" id="SSF69065">
    <property type="entry name" value="RNase III domain-like"/>
    <property type="match status" value="1"/>
</dbReference>
<name>A0A1J1DSK9_9BACT</name>
<keyword evidence="5 9" id="KW-0540">Nuclease</keyword>
<dbReference type="RefSeq" id="WP_096399175.1">
    <property type="nucleotide sequence ID" value="NZ_AP017368.1"/>
</dbReference>
<dbReference type="InterPro" id="IPR014720">
    <property type="entry name" value="dsRBD_dom"/>
</dbReference>
<dbReference type="GO" id="GO:0003725">
    <property type="term" value="F:double-stranded RNA binding"/>
    <property type="evidence" value="ECO:0007669"/>
    <property type="project" value="TreeGrafter"/>
</dbReference>